<dbReference type="Gene3D" id="3.10.20.90">
    <property type="entry name" value="Phosphatidylinositol 3-kinase Catalytic Subunit, Chain A, domain 1"/>
    <property type="match status" value="1"/>
</dbReference>
<dbReference type="OMA" id="KQQHSPN"/>
<keyword evidence="11" id="KW-1185">Reference proteome</keyword>
<evidence type="ECO:0000313" key="10">
    <source>
        <dbReference type="EnsemblProtists" id="EOD31080"/>
    </source>
</evidence>
<feature type="region of interest" description="Disordered" evidence="8">
    <location>
        <begin position="117"/>
        <end position="146"/>
    </location>
</feature>
<evidence type="ECO:0000256" key="5">
    <source>
        <dbReference type="ARBA" id="ARBA00022801"/>
    </source>
</evidence>
<reference evidence="11" key="1">
    <citation type="journal article" date="2013" name="Nature">
        <title>Pan genome of the phytoplankton Emiliania underpins its global distribution.</title>
        <authorList>
            <person name="Read B.A."/>
            <person name="Kegel J."/>
            <person name="Klute M.J."/>
            <person name="Kuo A."/>
            <person name="Lefebvre S.C."/>
            <person name="Maumus F."/>
            <person name="Mayer C."/>
            <person name="Miller J."/>
            <person name="Monier A."/>
            <person name="Salamov A."/>
            <person name="Young J."/>
            <person name="Aguilar M."/>
            <person name="Claverie J.M."/>
            <person name="Frickenhaus S."/>
            <person name="Gonzalez K."/>
            <person name="Herman E.K."/>
            <person name="Lin Y.C."/>
            <person name="Napier J."/>
            <person name="Ogata H."/>
            <person name="Sarno A.F."/>
            <person name="Shmutz J."/>
            <person name="Schroeder D."/>
            <person name="de Vargas C."/>
            <person name="Verret F."/>
            <person name="von Dassow P."/>
            <person name="Valentin K."/>
            <person name="Van de Peer Y."/>
            <person name="Wheeler G."/>
            <person name="Dacks J.B."/>
            <person name="Delwiche C.F."/>
            <person name="Dyhrman S.T."/>
            <person name="Glockner G."/>
            <person name="John U."/>
            <person name="Richards T."/>
            <person name="Worden A.Z."/>
            <person name="Zhang X."/>
            <person name="Grigoriev I.V."/>
            <person name="Allen A.E."/>
            <person name="Bidle K."/>
            <person name="Borodovsky M."/>
            <person name="Bowler C."/>
            <person name="Brownlee C."/>
            <person name="Cock J.M."/>
            <person name="Elias M."/>
            <person name="Gladyshev V.N."/>
            <person name="Groth M."/>
            <person name="Guda C."/>
            <person name="Hadaegh A."/>
            <person name="Iglesias-Rodriguez M.D."/>
            <person name="Jenkins J."/>
            <person name="Jones B.M."/>
            <person name="Lawson T."/>
            <person name="Leese F."/>
            <person name="Lindquist E."/>
            <person name="Lobanov A."/>
            <person name="Lomsadze A."/>
            <person name="Malik S.B."/>
            <person name="Marsh M.E."/>
            <person name="Mackinder L."/>
            <person name="Mock T."/>
            <person name="Mueller-Roeber B."/>
            <person name="Pagarete A."/>
            <person name="Parker M."/>
            <person name="Probert I."/>
            <person name="Quesneville H."/>
            <person name="Raines C."/>
            <person name="Rensing S.A."/>
            <person name="Riano-Pachon D.M."/>
            <person name="Richier S."/>
            <person name="Rokitta S."/>
            <person name="Shiraiwa Y."/>
            <person name="Soanes D.M."/>
            <person name="van der Giezen M."/>
            <person name="Wahlund T.M."/>
            <person name="Williams B."/>
            <person name="Wilson W."/>
            <person name="Wolfe G."/>
            <person name="Wurch L.L."/>
        </authorList>
    </citation>
    <scope>NUCLEOTIDE SEQUENCE</scope>
</reference>
<comment type="catalytic activity">
    <reaction evidence="1 7">
        <text>Thiol-dependent hydrolysis of ester, thioester, amide, peptide and isopeptide bonds formed by the C-terminal Gly of ubiquitin (a 76-residue protein attached to proteins as an intracellular targeting signal).</text>
        <dbReference type="EC" id="3.4.19.12"/>
    </reaction>
</comment>
<dbReference type="EC" id="3.4.19.12" evidence="7"/>
<dbReference type="Proteomes" id="UP000013827">
    <property type="component" value="Unassembled WGS sequence"/>
</dbReference>
<feature type="domain" description="USP" evidence="9">
    <location>
        <begin position="151"/>
        <end position="734"/>
    </location>
</feature>
<evidence type="ECO:0000256" key="8">
    <source>
        <dbReference type="SAM" id="MobiDB-lite"/>
    </source>
</evidence>
<protein>
    <recommendedName>
        <fullName evidence="7">Ubiquitin carboxyl-terminal hydrolase</fullName>
        <ecNumber evidence="7">3.4.19.12</ecNumber>
    </recommendedName>
</protein>
<dbReference type="SUPFAM" id="SSF54001">
    <property type="entry name" value="Cysteine proteinases"/>
    <property type="match status" value="1"/>
</dbReference>
<dbReference type="InterPro" id="IPR028889">
    <property type="entry name" value="USP"/>
</dbReference>
<name>A0A0D3K5P5_EMIH1</name>
<evidence type="ECO:0000256" key="7">
    <source>
        <dbReference type="RuleBase" id="RU366025"/>
    </source>
</evidence>
<keyword evidence="6 7" id="KW-0788">Thiol protease</keyword>
<evidence type="ECO:0000256" key="6">
    <source>
        <dbReference type="ARBA" id="ARBA00022807"/>
    </source>
</evidence>
<dbReference type="PROSITE" id="PS00972">
    <property type="entry name" value="USP_1"/>
    <property type="match status" value="1"/>
</dbReference>
<dbReference type="PROSITE" id="PS50235">
    <property type="entry name" value="USP_3"/>
    <property type="match status" value="1"/>
</dbReference>
<dbReference type="EnsemblProtists" id="EOD31080">
    <property type="protein sequence ID" value="EOD31080"/>
    <property type="gene ID" value="EMIHUDRAFT_449655"/>
</dbReference>
<keyword evidence="3 7" id="KW-0645">Protease</keyword>
<evidence type="ECO:0000256" key="3">
    <source>
        <dbReference type="ARBA" id="ARBA00022670"/>
    </source>
</evidence>
<evidence type="ECO:0000259" key="9">
    <source>
        <dbReference type="PROSITE" id="PS50235"/>
    </source>
</evidence>
<dbReference type="PANTHER" id="PTHR21646">
    <property type="entry name" value="UBIQUITIN CARBOXYL-TERMINAL HYDROLASE"/>
    <property type="match status" value="1"/>
</dbReference>
<dbReference type="eggNOG" id="KOG1870">
    <property type="taxonomic scope" value="Eukaryota"/>
</dbReference>
<dbReference type="HOGENOM" id="CLU_370663_0_0_1"/>
<evidence type="ECO:0000256" key="4">
    <source>
        <dbReference type="ARBA" id="ARBA00022786"/>
    </source>
</evidence>
<keyword evidence="4 7" id="KW-0833">Ubl conjugation pathway</keyword>
<dbReference type="GO" id="GO:0006508">
    <property type="term" value="P:proteolysis"/>
    <property type="evidence" value="ECO:0007669"/>
    <property type="project" value="UniProtKB-KW"/>
</dbReference>
<dbReference type="Gene3D" id="3.90.70.10">
    <property type="entry name" value="Cysteine proteinases"/>
    <property type="match status" value="2"/>
</dbReference>
<comment type="similarity">
    <text evidence="2 7">Belongs to the peptidase C19 family.</text>
</comment>
<keyword evidence="5 7" id="KW-0378">Hydrolase</keyword>
<dbReference type="InterPro" id="IPR050185">
    <property type="entry name" value="Ub_carboxyl-term_hydrolase"/>
</dbReference>
<dbReference type="GO" id="GO:0016579">
    <property type="term" value="P:protein deubiquitination"/>
    <property type="evidence" value="ECO:0007669"/>
    <property type="project" value="InterPro"/>
</dbReference>
<evidence type="ECO:0000256" key="1">
    <source>
        <dbReference type="ARBA" id="ARBA00000707"/>
    </source>
</evidence>
<dbReference type="STRING" id="2903.R1EWW8"/>
<accession>A0A0D3K5P5</accession>
<proteinExistence type="inferred from homology"/>
<dbReference type="AlphaFoldDB" id="A0A0D3K5P5"/>
<dbReference type="InterPro" id="IPR038765">
    <property type="entry name" value="Papain-like_cys_pep_sf"/>
</dbReference>
<organism evidence="10 11">
    <name type="scientific">Emiliania huxleyi (strain CCMP1516)</name>
    <dbReference type="NCBI Taxonomy" id="280463"/>
    <lineage>
        <taxon>Eukaryota</taxon>
        <taxon>Haptista</taxon>
        <taxon>Haptophyta</taxon>
        <taxon>Prymnesiophyceae</taxon>
        <taxon>Isochrysidales</taxon>
        <taxon>Noelaerhabdaceae</taxon>
        <taxon>Emiliania</taxon>
    </lineage>
</organism>
<reference evidence="10" key="2">
    <citation type="submission" date="2024-10" db="UniProtKB">
        <authorList>
            <consortium name="EnsemblProtists"/>
        </authorList>
    </citation>
    <scope>IDENTIFICATION</scope>
</reference>
<dbReference type="RefSeq" id="XP_005783509.1">
    <property type="nucleotide sequence ID" value="XM_005783452.1"/>
</dbReference>
<dbReference type="CDD" id="cd02674">
    <property type="entry name" value="Peptidase_C19R"/>
    <property type="match status" value="1"/>
</dbReference>
<dbReference type="GO" id="GO:0004843">
    <property type="term" value="F:cysteine-type deubiquitinase activity"/>
    <property type="evidence" value="ECO:0007669"/>
    <property type="project" value="UniProtKB-UniRule"/>
</dbReference>
<dbReference type="InterPro" id="IPR001394">
    <property type="entry name" value="Peptidase_C19_UCH"/>
</dbReference>
<evidence type="ECO:0000256" key="2">
    <source>
        <dbReference type="ARBA" id="ARBA00009085"/>
    </source>
</evidence>
<dbReference type="PROSITE" id="PS00973">
    <property type="entry name" value="USP_2"/>
    <property type="match status" value="1"/>
</dbReference>
<feature type="compositionally biased region" description="Low complexity" evidence="8">
    <location>
        <begin position="119"/>
        <end position="135"/>
    </location>
</feature>
<evidence type="ECO:0000313" key="11">
    <source>
        <dbReference type="Proteomes" id="UP000013827"/>
    </source>
</evidence>
<dbReference type="PaxDb" id="2903-EOD31080"/>
<dbReference type="KEGG" id="ehx:EMIHUDRAFT_449655"/>
<dbReference type="PANTHER" id="PTHR21646:SF24">
    <property type="entry name" value="UBIQUITIN CARBOXYL-TERMINAL HYDROLASE"/>
    <property type="match status" value="1"/>
</dbReference>
<dbReference type="Pfam" id="PF00443">
    <property type="entry name" value="UCH"/>
    <property type="match status" value="1"/>
</dbReference>
<dbReference type="InterPro" id="IPR018200">
    <property type="entry name" value="USP_CS"/>
</dbReference>
<dbReference type="GeneID" id="17276353"/>
<sequence>MRLRLVLLSRDEQLTQRRADAGEPLELDGAEAVGTLRRAAAEALALEEADVRLVDYFQERRHGALSDMSATLDGARLCDGQHVLVEHMHSGEWPEAEQAEEIDDLFGGAGAGWGAIETAAGSSSPAGSAAAAEEGGPLDGSGGVPEHSGKVGLSNLGNTCFMASMLQSLAAVAPLREYFTSGAYERELNAENRDGTQGQLARSYAALMRQMWFGPSSVVSPREFKLVLGRHAPQFLGYSQHDSHELCNFVVDALHEDVNRVRKKPYASGEPDGAIAKQVLQRHRQREDSRVSDLVQGLFKSQVICPVCEKVSITMDPYKSISLPLGAAGMRVVHATLRRADGSMRRLSLELERSGTIEALLSEAADQARLRHAAGCCEETPHELERLYNGDFIFLREERAEEAGSSGGATDECGTEDFVVVEPPSPASTPEPPPQQGEAARQPLLPVVLAYAGLPLLLSLPASASGAELHRAVERELQRYASAPSDQAEAASPAEPAWELRRSDDSYYVTDSASGDGLGRRIDDGSAAAFGAGASGPQYVVLRWSSTAFGCGAGGQPPYSRSLLDADSAAATSLPCSKHSGAPDKVPLLDCFDLFGKEEVLDEANAWYCPRCREHRQARQKLQVWSLPPVLIIQLKRFTADATGRWRRKLDSMIDFPVRGLDLSRHCLSGDDAALYDLRAVCNHYGGLSSGHYTAFARHSESGAWHDFNDAHVSTARADGIVTSGAYERVALVTGEGSSGRRAWSRVLVCI</sequence>